<reference evidence="2" key="1">
    <citation type="journal article" date="2019" name="Environ. Microbiol.">
        <title>Fungal ecological strategies reflected in gene transcription - a case study of two litter decomposers.</title>
        <authorList>
            <person name="Barbi F."/>
            <person name="Kohler A."/>
            <person name="Barry K."/>
            <person name="Baskaran P."/>
            <person name="Daum C."/>
            <person name="Fauchery L."/>
            <person name="Ihrmark K."/>
            <person name="Kuo A."/>
            <person name="LaButti K."/>
            <person name="Lipzen A."/>
            <person name="Morin E."/>
            <person name="Grigoriev I.V."/>
            <person name="Henrissat B."/>
            <person name="Lindahl B."/>
            <person name="Martin F."/>
        </authorList>
    </citation>
    <scope>NUCLEOTIDE SEQUENCE</scope>
    <source>
        <strain evidence="2">JB14</strain>
    </source>
</reference>
<evidence type="ECO:0000313" key="2">
    <source>
        <dbReference type="EMBL" id="KAE9403836.1"/>
    </source>
</evidence>
<dbReference type="OrthoDB" id="2607755at2759"/>
<protein>
    <submittedName>
        <fullName evidence="2">Uncharacterized protein</fullName>
    </submittedName>
</protein>
<dbReference type="AlphaFoldDB" id="A0A6A4I040"/>
<feature type="non-terminal residue" evidence="2">
    <location>
        <position position="240"/>
    </location>
</feature>
<dbReference type="Proteomes" id="UP000799118">
    <property type="component" value="Unassembled WGS sequence"/>
</dbReference>
<keyword evidence="1" id="KW-0472">Membrane</keyword>
<name>A0A6A4I040_9AGAR</name>
<organism evidence="2 3">
    <name type="scientific">Gymnopus androsaceus JB14</name>
    <dbReference type="NCBI Taxonomy" id="1447944"/>
    <lineage>
        <taxon>Eukaryota</taxon>
        <taxon>Fungi</taxon>
        <taxon>Dikarya</taxon>
        <taxon>Basidiomycota</taxon>
        <taxon>Agaricomycotina</taxon>
        <taxon>Agaricomycetes</taxon>
        <taxon>Agaricomycetidae</taxon>
        <taxon>Agaricales</taxon>
        <taxon>Marasmiineae</taxon>
        <taxon>Omphalotaceae</taxon>
        <taxon>Gymnopus</taxon>
    </lineage>
</organism>
<keyword evidence="1" id="KW-1133">Transmembrane helix</keyword>
<keyword evidence="1" id="KW-0812">Transmembrane</keyword>
<evidence type="ECO:0000313" key="3">
    <source>
        <dbReference type="Proteomes" id="UP000799118"/>
    </source>
</evidence>
<keyword evidence="3" id="KW-1185">Reference proteome</keyword>
<accession>A0A6A4I040</accession>
<sequence length="240" mass="27146">MQSAKNLIRFFRPGGTPHVYNSPNPPLFQRRSPWWARWTFGLVACDAFMTGSAMDLTWQHWSQPIDGKTESEVPPHPEYYNLRPTWQRLGLCLGFFVGGVAASAFLLIAGFRYTKVLDVFPPLPKPMSNSRISKNAAQAAQKTQEERRVFLQSARHIRSRGVTFPLSQCTLHRGRADSELLLTVESERGHWYIGLDDDAIIDGKKYKGSAAREVILKAWKGGWIGDDLYRATQPTTPVAR</sequence>
<proteinExistence type="predicted"/>
<dbReference type="EMBL" id="ML769421">
    <property type="protein sequence ID" value="KAE9403836.1"/>
    <property type="molecule type" value="Genomic_DNA"/>
</dbReference>
<feature type="transmembrane region" description="Helical" evidence="1">
    <location>
        <begin position="89"/>
        <end position="111"/>
    </location>
</feature>
<evidence type="ECO:0000256" key="1">
    <source>
        <dbReference type="SAM" id="Phobius"/>
    </source>
</evidence>
<gene>
    <name evidence="2" type="ORF">BT96DRAFT_973468</name>
</gene>